<keyword evidence="2" id="KW-1185">Reference proteome</keyword>
<gene>
    <name evidence="1" type="primary">COQ5_1</name>
    <name evidence="1" type="ORF">LPJ66_001628</name>
</gene>
<proteinExistence type="predicted"/>
<keyword evidence="1" id="KW-0808">Transferase</keyword>
<reference evidence="1" key="1">
    <citation type="submission" date="2022-07" db="EMBL/GenBank/DDBJ databases">
        <title>Phylogenomic reconstructions and comparative analyses of Kickxellomycotina fungi.</title>
        <authorList>
            <person name="Reynolds N.K."/>
            <person name="Stajich J.E."/>
            <person name="Barry K."/>
            <person name="Grigoriev I.V."/>
            <person name="Crous P."/>
            <person name="Smith M.E."/>
        </authorList>
    </citation>
    <scope>NUCLEOTIDE SEQUENCE</scope>
    <source>
        <strain evidence="1">Benny 63K</strain>
    </source>
</reference>
<keyword evidence="1" id="KW-0489">Methyltransferase</keyword>
<dbReference type="EMBL" id="JANBPG010000096">
    <property type="protein sequence ID" value="KAJ1900193.1"/>
    <property type="molecule type" value="Genomic_DNA"/>
</dbReference>
<evidence type="ECO:0000313" key="2">
    <source>
        <dbReference type="Proteomes" id="UP001150581"/>
    </source>
</evidence>
<name>A0ACC1ISR1_9FUNG</name>
<accession>A0ACC1ISR1</accession>
<organism evidence="1 2">
    <name type="scientific">Kickxella alabastrina</name>
    <dbReference type="NCBI Taxonomy" id="61397"/>
    <lineage>
        <taxon>Eukaryota</taxon>
        <taxon>Fungi</taxon>
        <taxon>Fungi incertae sedis</taxon>
        <taxon>Zoopagomycota</taxon>
        <taxon>Kickxellomycotina</taxon>
        <taxon>Kickxellomycetes</taxon>
        <taxon>Kickxellales</taxon>
        <taxon>Kickxellaceae</taxon>
        <taxon>Kickxella</taxon>
    </lineage>
</organism>
<dbReference type="Proteomes" id="UP001150581">
    <property type="component" value="Unassembled WGS sequence"/>
</dbReference>
<evidence type="ECO:0000313" key="1">
    <source>
        <dbReference type="EMBL" id="KAJ1900193.1"/>
    </source>
</evidence>
<comment type="caution">
    <text evidence="1">The sequence shown here is derived from an EMBL/GenBank/DDBJ whole genome shotgun (WGS) entry which is preliminary data.</text>
</comment>
<dbReference type="EC" id="2.1.1.201" evidence="1"/>
<sequence>MMLNRNAFIRTQVLLSRKNVSSGMSATANPSYALLPGLSRQHYQQQQQVAGLRTTTRSSISDIMGVNNSSLYNDTVPITDKGQVMDKVYCKVADRYDTVLNVLSLFMNTMWKRKFVQRMAPAPGARLLDVAGGTCEIAKHYLEYQDSVNRDSASTVHVVDFNEHMLRAGEARLGGTPWMREGRVTFAQGDAEDLANVPDNSVDIYSISAGMHNLAHPERALSAAYRVLKPGGRFACLEYGHVDTPLFGSVCRWYLAKAVPMISQLLYKDGKSYERLATSVLNFPHQSQFVEAIRRAGFHMPGRGYELFQCGMMVAYIGTKPVVKI</sequence>
<protein>
    <submittedName>
        <fullName evidence="1">2-hexaprenyl-6-methoxy-1,4-benzoquinone methyltransferase</fullName>
        <ecNumber evidence="1">2.1.1.201</ecNumber>
    </submittedName>
</protein>